<evidence type="ECO:0000313" key="2">
    <source>
        <dbReference type="EMBL" id="HAD6716156.1"/>
    </source>
</evidence>
<evidence type="ECO:0000256" key="1">
    <source>
        <dbReference type="SAM" id="SignalP"/>
    </source>
</evidence>
<dbReference type="AlphaFoldDB" id="A0A718RJQ3"/>
<sequence length="170" mass="17508">MKKLMIASAIAMTMAAGSAMASQGEIQFFGNVTTQTCDLEPEVNGAVNKMLQLGTATVNNDGPVVEFVLKAKNPTVCAEADKLGAFVSWDGNLATDGIGNQSGSAVGAHVELKGKNAKAGNDKPVSSAFSVVEFEKGKLINDGLQFTAQLKGGAAPGDYKSAVAYAVTYQ</sequence>
<accession>A0A718RJQ3</accession>
<feature type="signal peptide" evidence="1">
    <location>
        <begin position="1"/>
        <end position="21"/>
    </location>
</feature>
<dbReference type="EMBL" id="DAAPLT010000007">
    <property type="protein sequence ID" value="HAD6716156.1"/>
    <property type="molecule type" value="Genomic_DNA"/>
</dbReference>
<keyword evidence="1" id="KW-0732">Signal</keyword>
<dbReference type="InterPro" id="IPR036937">
    <property type="entry name" value="Adhesion_dom_fimbrial_sf"/>
</dbReference>
<organism evidence="2">
    <name type="scientific">Salmonella typhimurium (strain SL1344)</name>
    <dbReference type="NCBI Taxonomy" id="216597"/>
    <lineage>
        <taxon>Bacteria</taxon>
        <taxon>Pseudomonadati</taxon>
        <taxon>Pseudomonadota</taxon>
        <taxon>Gammaproteobacteria</taxon>
        <taxon>Enterobacterales</taxon>
        <taxon>Enterobacteriaceae</taxon>
        <taxon>Salmonella</taxon>
    </lineage>
</organism>
<dbReference type="Gene3D" id="2.60.40.1090">
    <property type="entry name" value="Fimbrial-type adhesion domain"/>
    <property type="match status" value="1"/>
</dbReference>
<dbReference type="InterPro" id="IPR008966">
    <property type="entry name" value="Adhesion_dom_sf"/>
</dbReference>
<gene>
    <name evidence="2" type="ORF">G1X19_10925</name>
</gene>
<dbReference type="GO" id="GO:0007155">
    <property type="term" value="P:cell adhesion"/>
    <property type="evidence" value="ECO:0007669"/>
    <property type="project" value="InterPro"/>
</dbReference>
<dbReference type="GO" id="GO:0009289">
    <property type="term" value="C:pilus"/>
    <property type="evidence" value="ECO:0007669"/>
    <property type="project" value="InterPro"/>
</dbReference>
<dbReference type="SUPFAM" id="SSF49401">
    <property type="entry name" value="Bacterial adhesins"/>
    <property type="match status" value="1"/>
</dbReference>
<reference evidence="2" key="2">
    <citation type="submission" date="2019-01" db="EMBL/GenBank/DDBJ databases">
        <authorList>
            <consortium name="NCBI Pathogen Detection Project"/>
        </authorList>
    </citation>
    <scope>NUCLEOTIDE SEQUENCE</scope>
    <source>
        <strain evidence="2">SL1344</strain>
    </source>
</reference>
<protein>
    <submittedName>
        <fullName evidence="2">Fimbrial protein</fullName>
    </submittedName>
</protein>
<name>A0A718RJQ3_SALTS</name>
<comment type="caution">
    <text evidence="2">The sequence shown here is derived from an EMBL/GenBank/DDBJ whole genome shotgun (WGS) entry which is preliminary data.</text>
</comment>
<proteinExistence type="predicted"/>
<feature type="chain" id="PRO_5027928433" evidence="1">
    <location>
        <begin position="22"/>
        <end position="170"/>
    </location>
</feature>
<reference evidence="2" key="1">
    <citation type="journal article" date="2018" name="Genome Biol.">
        <title>SKESA: strategic k-mer extension for scrupulous assemblies.</title>
        <authorList>
            <person name="Souvorov A."/>
            <person name="Agarwala R."/>
            <person name="Lipman D.J."/>
        </authorList>
    </citation>
    <scope>NUCLEOTIDE SEQUENCE</scope>
    <source>
        <strain evidence="2">SL1344</strain>
    </source>
</reference>